<evidence type="ECO:0000256" key="1">
    <source>
        <dbReference type="SAM" id="SignalP"/>
    </source>
</evidence>
<evidence type="ECO:0000313" key="4">
    <source>
        <dbReference type="Proteomes" id="UP000601768"/>
    </source>
</evidence>
<keyword evidence="3" id="KW-0378">Hydrolase</keyword>
<organism evidence="3 4">
    <name type="scientific">Neptunicella marina</name>
    <dbReference type="NCBI Taxonomy" id="2125989"/>
    <lineage>
        <taxon>Bacteria</taxon>
        <taxon>Pseudomonadati</taxon>
        <taxon>Pseudomonadota</taxon>
        <taxon>Gammaproteobacteria</taxon>
        <taxon>Alteromonadales</taxon>
        <taxon>Alteromonadaceae</taxon>
        <taxon>Neptunicella</taxon>
    </lineage>
</organism>
<feature type="domain" description="AB hydrolase-1" evidence="2">
    <location>
        <begin position="48"/>
        <end position="169"/>
    </location>
</feature>
<feature type="signal peptide" evidence="1">
    <location>
        <begin position="1"/>
        <end position="18"/>
    </location>
</feature>
<dbReference type="EMBL" id="JACNEP010000013">
    <property type="protein sequence ID" value="MBC3767118.1"/>
    <property type="molecule type" value="Genomic_DNA"/>
</dbReference>
<evidence type="ECO:0000313" key="3">
    <source>
        <dbReference type="EMBL" id="MBC3767118.1"/>
    </source>
</evidence>
<evidence type="ECO:0000259" key="2">
    <source>
        <dbReference type="Pfam" id="PF00561"/>
    </source>
</evidence>
<dbReference type="Gene3D" id="3.40.50.1820">
    <property type="entry name" value="alpha/beta hydrolase"/>
    <property type="match status" value="1"/>
</dbReference>
<dbReference type="RefSeq" id="WP_186507630.1">
    <property type="nucleotide sequence ID" value="NZ_JACNEP010000013.1"/>
</dbReference>
<dbReference type="Pfam" id="PF00561">
    <property type="entry name" value="Abhydrolase_1"/>
    <property type="match status" value="1"/>
</dbReference>
<protein>
    <submittedName>
        <fullName evidence="3">Alpha/beta hydrolase</fullName>
    </submittedName>
</protein>
<gene>
    <name evidence="3" type="ORF">H8B19_14625</name>
</gene>
<dbReference type="AlphaFoldDB" id="A0A8J6IXK3"/>
<accession>A0A8J6IXK3</accession>
<dbReference type="SUPFAM" id="SSF53474">
    <property type="entry name" value="alpha/beta-Hydrolases"/>
    <property type="match status" value="1"/>
</dbReference>
<keyword evidence="4" id="KW-1185">Reference proteome</keyword>
<reference evidence="3" key="1">
    <citation type="journal article" date="2018" name="Int. J. Syst. Evol. Microbiol.">
        <title>Neptunicella marina gen. nov., sp. nov., isolated from surface seawater.</title>
        <authorList>
            <person name="Liu X."/>
            <person name="Lai Q."/>
            <person name="Du Y."/>
            <person name="Zhang X."/>
            <person name="Liu Z."/>
            <person name="Sun F."/>
            <person name="Shao Z."/>
        </authorList>
    </citation>
    <scope>NUCLEOTIDE SEQUENCE</scope>
    <source>
        <strain evidence="3">S27-2</strain>
    </source>
</reference>
<comment type="caution">
    <text evidence="3">The sequence shown here is derived from an EMBL/GenBank/DDBJ whole genome shotgun (WGS) entry which is preliminary data.</text>
</comment>
<dbReference type="InterPro" id="IPR000073">
    <property type="entry name" value="AB_hydrolase_1"/>
</dbReference>
<dbReference type="Proteomes" id="UP000601768">
    <property type="component" value="Unassembled WGS sequence"/>
</dbReference>
<keyword evidence="1" id="KW-0732">Signal</keyword>
<dbReference type="GO" id="GO:0016787">
    <property type="term" value="F:hydrolase activity"/>
    <property type="evidence" value="ECO:0007669"/>
    <property type="project" value="UniProtKB-KW"/>
</dbReference>
<dbReference type="InterPro" id="IPR029058">
    <property type="entry name" value="AB_hydrolase_fold"/>
</dbReference>
<reference evidence="3" key="2">
    <citation type="submission" date="2020-08" db="EMBL/GenBank/DDBJ databases">
        <authorList>
            <person name="Lai Q."/>
        </authorList>
    </citation>
    <scope>NUCLEOTIDE SEQUENCE</scope>
    <source>
        <strain evidence="3">S27-2</strain>
    </source>
</reference>
<sequence length="292" mass="32657">MNKILILMLSLASFFSIADEAPITPTKSGMYDVGGFKLYLECFENDKPILILEQGFGRSGSDGVWLNNIARLQSDFSICLYDRSGLGKSEKGPVPFTVNDMASRLHTLLEKAEVKPPYYFAGGSYAIYIISAFNNLYSDEVLGAAFIDPSPIGYFHTMGTRWPANFSSDNQELMGYMQFEQSVHDPMFKRVPENVDHMQSYQQLNHAKNFGHKPVIVVRAADKGERYDPPFVPGEIAKKMDELFAGADAQFKSLSTHSKVVYSTSTRHHLHITDPDLVVKSIEQLLDSSAPH</sequence>
<name>A0A8J6IXK3_9ALTE</name>
<proteinExistence type="predicted"/>
<feature type="chain" id="PRO_5035151228" evidence="1">
    <location>
        <begin position="19"/>
        <end position="292"/>
    </location>
</feature>